<keyword evidence="5" id="KW-0862">Zinc</keyword>
<evidence type="ECO:0000256" key="2">
    <source>
        <dbReference type="ARBA" id="ARBA00022723"/>
    </source>
</evidence>
<dbReference type="SMART" id="SM00355">
    <property type="entry name" value="ZnF_C2H2"/>
    <property type="match status" value="3"/>
</dbReference>
<name>A0A8C5M9W5_9ANUR</name>
<dbReference type="Pfam" id="PF00096">
    <property type="entry name" value="zf-C2H2"/>
    <property type="match status" value="3"/>
</dbReference>
<dbReference type="PROSITE" id="PS50157">
    <property type="entry name" value="ZINC_FINGER_C2H2_2"/>
    <property type="match status" value="3"/>
</dbReference>
<dbReference type="Gene3D" id="3.30.160.60">
    <property type="entry name" value="Classic Zinc Finger"/>
    <property type="match status" value="3"/>
</dbReference>
<evidence type="ECO:0000256" key="5">
    <source>
        <dbReference type="ARBA" id="ARBA00022833"/>
    </source>
</evidence>
<feature type="region of interest" description="Disordered" evidence="13">
    <location>
        <begin position="510"/>
        <end position="539"/>
    </location>
</feature>
<keyword evidence="9" id="KW-0804">Transcription</keyword>
<evidence type="ECO:0000256" key="10">
    <source>
        <dbReference type="ARBA" id="ARBA00023242"/>
    </source>
</evidence>
<keyword evidence="7" id="KW-0238">DNA-binding</keyword>
<evidence type="ECO:0000256" key="12">
    <source>
        <dbReference type="PROSITE-ProRule" id="PRU00042"/>
    </source>
</evidence>
<evidence type="ECO:0000256" key="11">
    <source>
        <dbReference type="ARBA" id="ARBA00038409"/>
    </source>
</evidence>
<dbReference type="FunFam" id="3.30.160.60:FF:000014">
    <property type="entry name" value="Transcription factor Sp3"/>
    <property type="match status" value="1"/>
</dbReference>
<evidence type="ECO:0000313" key="16">
    <source>
        <dbReference type="Proteomes" id="UP000694569"/>
    </source>
</evidence>
<evidence type="ECO:0000256" key="7">
    <source>
        <dbReference type="ARBA" id="ARBA00023125"/>
    </source>
</evidence>
<accession>A0A8C5M9W5</accession>
<keyword evidence="6" id="KW-0805">Transcription regulation</keyword>
<dbReference type="OrthoDB" id="6365676at2759"/>
<evidence type="ECO:0000256" key="4">
    <source>
        <dbReference type="ARBA" id="ARBA00022771"/>
    </source>
</evidence>
<keyword evidence="16" id="KW-1185">Reference proteome</keyword>
<dbReference type="FunFam" id="3.30.160.60:FF:000026">
    <property type="entry name" value="Transcription factor Sp3"/>
    <property type="match status" value="1"/>
</dbReference>
<evidence type="ECO:0000256" key="8">
    <source>
        <dbReference type="ARBA" id="ARBA00023159"/>
    </source>
</evidence>
<evidence type="ECO:0000256" key="9">
    <source>
        <dbReference type="ARBA" id="ARBA00023163"/>
    </source>
</evidence>
<dbReference type="GO" id="GO:0000981">
    <property type="term" value="F:DNA-binding transcription factor activity, RNA polymerase II-specific"/>
    <property type="evidence" value="ECO:0007669"/>
    <property type="project" value="TreeGrafter"/>
</dbReference>
<evidence type="ECO:0000313" key="15">
    <source>
        <dbReference type="Ensembl" id="ENSLLEP00000010046.1"/>
    </source>
</evidence>
<dbReference type="PANTHER" id="PTHR23235">
    <property type="entry name" value="KRUEPPEL-LIKE TRANSCRIPTION FACTOR"/>
    <property type="match status" value="1"/>
</dbReference>
<gene>
    <name evidence="15" type="primary">SP1</name>
</gene>
<feature type="domain" description="C2H2-type" evidence="14">
    <location>
        <begin position="626"/>
        <end position="653"/>
    </location>
</feature>
<dbReference type="FunFam" id="3.30.160.60:FF:000061">
    <property type="entry name" value="Transcription factor Sp3"/>
    <property type="match status" value="1"/>
</dbReference>
<keyword evidence="10" id="KW-0539">Nucleus</keyword>
<feature type="region of interest" description="Disordered" evidence="13">
    <location>
        <begin position="1"/>
        <end position="39"/>
    </location>
</feature>
<comment type="similarity">
    <text evidence="11">Belongs to the Sp1 C2H2-type zinc-finger protein family.</text>
</comment>
<dbReference type="GO" id="GO:0008270">
    <property type="term" value="F:zinc ion binding"/>
    <property type="evidence" value="ECO:0007669"/>
    <property type="project" value="UniProtKB-KW"/>
</dbReference>
<keyword evidence="3" id="KW-0677">Repeat</keyword>
<reference evidence="15" key="2">
    <citation type="submission" date="2025-09" db="UniProtKB">
        <authorList>
            <consortium name="Ensembl"/>
        </authorList>
    </citation>
    <scope>IDENTIFICATION</scope>
</reference>
<dbReference type="GO" id="GO:0005634">
    <property type="term" value="C:nucleus"/>
    <property type="evidence" value="ECO:0007669"/>
    <property type="project" value="UniProtKB-SubCell"/>
</dbReference>
<dbReference type="Proteomes" id="UP000694569">
    <property type="component" value="Unplaced"/>
</dbReference>
<feature type="domain" description="C2H2-type" evidence="14">
    <location>
        <begin position="596"/>
        <end position="625"/>
    </location>
</feature>
<organism evidence="15 16">
    <name type="scientific">Leptobrachium leishanense</name>
    <name type="common">Leishan spiny toad</name>
    <dbReference type="NCBI Taxonomy" id="445787"/>
    <lineage>
        <taxon>Eukaryota</taxon>
        <taxon>Metazoa</taxon>
        <taxon>Chordata</taxon>
        <taxon>Craniata</taxon>
        <taxon>Vertebrata</taxon>
        <taxon>Euteleostomi</taxon>
        <taxon>Amphibia</taxon>
        <taxon>Batrachia</taxon>
        <taxon>Anura</taxon>
        <taxon>Pelobatoidea</taxon>
        <taxon>Megophryidae</taxon>
        <taxon>Leptobrachium</taxon>
    </lineage>
</organism>
<proteinExistence type="inferred from homology"/>
<dbReference type="GO" id="GO:0000978">
    <property type="term" value="F:RNA polymerase II cis-regulatory region sequence-specific DNA binding"/>
    <property type="evidence" value="ECO:0007669"/>
    <property type="project" value="TreeGrafter"/>
</dbReference>
<dbReference type="SUPFAM" id="SSF57667">
    <property type="entry name" value="beta-beta-alpha zinc fingers"/>
    <property type="match status" value="2"/>
</dbReference>
<dbReference type="Ensembl" id="ENSLLET00000010438.1">
    <property type="protein sequence ID" value="ENSLLEP00000010046.1"/>
    <property type="gene ID" value="ENSLLEG00000006385.1"/>
</dbReference>
<dbReference type="GeneTree" id="ENSGT00940000157804"/>
<dbReference type="PANTHER" id="PTHR23235:SF16">
    <property type="entry name" value="TRANSCRIPTION FACTOR SP1"/>
    <property type="match status" value="1"/>
</dbReference>
<feature type="domain" description="C2H2-type" evidence="14">
    <location>
        <begin position="566"/>
        <end position="595"/>
    </location>
</feature>
<reference evidence="15" key="1">
    <citation type="submission" date="2025-08" db="UniProtKB">
        <authorList>
            <consortium name="Ensembl"/>
        </authorList>
    </citation>
    <scope>IDENTIFICATION</scope>
</reference>
<dbReference type="CDD" id="cd22539">
    <property type="entry name" value="SP1_N"/>
    <property type="match status" value="1"/>
</dbReference>
<keyword evidence="4 12" id="KW-0863">Zinc-finger</keyword>
<evidence type="ECO:0000256" key="6">
    <source>
        <dbReference type="ARBA" id="ARBA00023015"/>
    </source>
</evidence>
<keyword evidence="2" id="KW-0479">Metal-binding</keyword>
<sequence>MSDQEHTSEDMSGGKSESRSASGGGGYGQKGQDSQPSPLALLAATCSRIEPPENGNGGVQQQNATELDLSTAQIQQTANGWQIISAPSISSKDQAGGDASSKNRPIAPGQFVVTTAPNMQNQQVLASLQSVMPNIQYQVIPQFQTVDGQQLQFTTAPGQLNVQQDASGQLQIIPANQQIMTTNRAGAGNILTMPNLLQQAVPIQGMNISNNVLSGQTQYLTNVPVSLNGNITLLPMNAASLTPTSQSVTLGSQENGSQAVTTVAMSSSGQLLTSQANAYFTNANSYSTSTTPTNMGIVNCSVGSTQGTNVQIQASQRSSGQLNMVSDAQQGGTLQGQQKDADQAQQQQQQQILIQPQILQGGQTIQTLQAAQLGGQTYSTQAVSQDALQNIQIQTVPNTGPILLRTIGPNGQVTWQTIQLQNLQVQNPQAQTITLAPMQGVSLGQTGNATSMSAGTVTVNAAQLSSMPGLQTINLGALGASGIQVHQLQGVPLTITNAGVDGSGHISLHAGPDGLHNDNSAMEEGETSPDPQPQPGRRMRREACTCPYCKDGEGRSSGDPGKKKQHICHIAGCGKVYGKTSHLRAHLRWHTGERPFVCTWVFCGKRFTRSDELQRHKRTHTGEKKFICPECPKRFMRSDHLSKHIKTHQNKKVPTGPVAMTTVHMDTGNGSDGSTASTPTPQTLITTNMVAMEAISPEGIARLASSGINVMQVADLQSINISGNGF</sequence>
<dbReference type="InterPro" id="IPR036236">
    <property type="entry name" value="Znf_C2H2_sf"/>
</dbReference>
<comment type="subcellular location">
    <subcellularLocation>
        <location evidence="1">Nucleus</location>
    </subcellularLocation>
</comment>
<protein>
    <submittedName>
        <fullName evidence="15">Sp1 transcription factor</fullName>
    </submittedName>
</protein>
<evidence type="ECO:0000256" key="1">
    <source>
        <dbReference type="ARBA" id="ARBA00004123"/>
    </source>
</evidence>
<evidence type="ECO:0000259" key="14">
    <source>
        <dbReference type="PROSITE" id="PS50157"/>
    </source>
</evidence>
<evidence type="ECO:0000256" key="13">
    <source>
        <dbReference type="SAM" id="MobiDB-lite"/>
    </source>
</evidence>
<dbReference type="InterPro" id="IPR013087">
    <property type="entry name" value="Znf_C2H2_type"/>
</dbReference>
<evidence type="ECO:0000256" key="3">
    <source>
        <dbReference type="ARBA" id="ARBA00022737"/>
    </source>
</evidence>
<keyword evidence="8" id="KW-0010">Activator</keyword>
<dbReference type="PROSITE" id="PS00028">
    <property type="entry name" value="ZINC_FINGER_C2H2_1"/>
    <property type="match status" value="3"/>
</dbReference>
<dbReference type="AlphaFoldDB" id="A0A8C5M9W5"/>